<name>X8CBA9_MYCIT</name>
<sequence>MGEGIGGHERPFVRILLAILATPGMGSGAAKCAATTRTRRAQTRGGGDVGQGAVKHTENLARSLRLFRWLKLAGMNASR</sequence>
<reference evidence="2 3" key="1">
    <citation type="submission" date="2013-12" db="EMBL/GenBank/DDBJ databases">
        <authorList>
            <person name="Zelazny A."/>
            <person name="Olivier K."/>
            <person name="Holland S."/>
            <person name="Lenaerts A."/>
            <person name="Ordway D."/>
            <person name="DeGroote M.A."/>
            <person name="Parker T."/>
            <person name="Sizemore C."/>
            <person name="Tallon L.J."/>
            <person name="Sadzewicz L.K."/>
            <person name="Sengamalay N."/>
            <person name="Fraser C.M."/>
            <person name="Hine E."/>
            <person name="Shefchek K.A."/>
            <person name="Das S.P."/>
            <person name="Tettelin H."/>
        </authorList>
    </citation>
    <scope>NUCLEOTIDE SEQUENCE [LARGE SCALE GENOMIC DNA]</scope>
    <source>
        <strain evidence="2 3">1956</strain>
    </source>
</reference>
<feature type="transmembrane region" description="Helical" evidence="1">
    <location>
        <begin position="12"/>
        <end position="34"/>
    </location>
</feature>
<organism evidence="2 3">
    <name type="scientific">Mycobacterium intracellulare 1956</name>
    <dbReference type="NCBI Taxonomy" id="1299331"/>
    <lineage>
        <taxon>Bacteria</taxon>
        <taxon>Bacillati</taxon>
        <taxon>Actinomycetota</taxon>
        <taxon>Actinomycetes</taxon>
        <taxon>Mycobacteriales</taxon>
        <taxon>Mycobacteriaceae</taxon>
        <taxon>Mycobacterium</taxon>
        <taxon>Mycobacterium avium complex (MAC)</taxon>
    </lineage>
</organism>
<protein>
    <submittedName>
        <fullName evidence="2">Uncharacterized protein</fullName>
    </submittedName>
</protein>
<accession>X8CBA9</accession>
<gene>
    <name evidence="2" type="ORF">I550_5000</name>
</gene>
<dbReference type="Proteomes" id="UP000020825">
    <property type="component" value="Unassembled WGS sequence"/>
</dbReference>
<keyword evidence="1" id="KW-1133">Transmembrane helix</keyword>
<dbReference type="AlphaFoldDB" id="X8CBA9"/>
<comment type="caution">
    <text evidence="2">The sequence shown here is derived from an EMBL/GenBank/DDBJ whole genome shotgun (WGS) entry which is preliminary data.</text>
</comment>
<proteinExistence type="predicted"/>
<keyword evidence="1" id="KW-0812">Transmembrane</keyword>
<keyword evidence="1" id="KW-0472">Membrane</keyword>
<evidence type="ECO:0000256" key="1">
    <source>
        <dbReference type="SAM" id="Phobius"/>
    </source>
</evidence>
<evidence type="ECO:0000313" key="2">
    <source>
        <dbReference type="EMBL" id="EUA53364.1"/>
    </source>
</evidence>
<dbReference type="EMBL" id="JAOG01000003">
    <property type="protein sequence ID" value="EUA53364.1"/>
    <property type="molecule type" value="Genomic_DNA"/>
</dbReference>
<dbReference type="PATRIC" id="fig|1299331.3.peg.4888"/>
<evidence type="ECO:0000313" key="3">
    <source>
        <dbReference type="Proteomes" id="UP000020825"/>
    </source>
</evidence>